<protein>
    <recommendedName>
        <fullName evidence="3">Calponin-homology (CH) domain-containing protein</fullName>
    </recommendedName>
</protein>
<evidence type="ECO:0000259" key="3">
    <source>
        <dbReference type="PROSITE" id="PS50021"/>
    </source>
</evidence>
<comment type="caution">
    <text evidence="4">The sequence shown here is derived from an EMBL/GenBank/DDBJ whole genome shotgun (WGS) entry which is preliminary data.</text>
</comment>
<proteinExistence type="predicted"/>
<gene>
    <name evidence="4" type="ORF">RFI_24083</name>
</gene>
<dbReference type="Pfam" id="PF00307">
    <property type="entry name" value="CH"/>
    <property type="match status" value="1"/>
</dbReference>
<feature type="non-terminal residue" evidence="4">
    <location>
        <position position="1"/>
    </location>
</feature>
<feature type="domain" description="Calponin-homology (CH)" evidence="3">
    <location>
        <begin position="1"/>
        <end position="102"/>
    </location>
</feature>
<evidence type="ECO:0000256" key="1">
    <source>
        <dbReference type="SAM" id="Coils"/>
    </source>
</evidence>
<dbReference type="OMA" id="ETMPMNS"/>
<feature type="compositionally biased region" description="Polar residues" evidence="2">
    <location>
        <begin position="128"/>
        <end position="151"/>
    </location>
</feature>
<evidence type="ECO:0000313" key="4">
    <source>
        <dbReference type="EMBL" id="ETO13291.1"/>
    </source>
</evidence>
<organism evidence="4 5">
    <name type="scientific">Reticulomyxa filosa</name>
    <dbReference type="NCBI Taxonomy" id="46433"/>
    <lineage>
        <taxon>Eukaryota</taxon>
        <taxon>Sar</taxon>
        <taxon>Rhizaria</taxon>
        <taxon>Retaria</taxon>
        <taxon>Foraminifera</taxon>
        <taxon>Monothalamids</taxon>
        <taxon>Reticulomyxidae</taxon>
        <taxon>Reticulomyxa</taxon>
    </lineage>
</organism>
<dbReference type="PROSITE" id="PS50021">
    <property type="entry name" value="CH"/>
    <property type="match status" value="1"/>
</dbReference>
<dbReference type="InterPro" id="IPR036872">
    <property type="entry name" value="CH_dom_sf"/>
</dbReference>
<dbReference type="PANTHER" id="PTHR10623">
    <property type="entry name" value="MICROTUBULE-ASSOCIATED PROTEIN RP/EB FAMILY MEMBER"/>
    <property type="match status" value="1"/>
</dbReference>
<keyword evidence="1" id="KW-0175">Coiled coil</keyword>
<dbReference type="Gene3D" id="1.20.5.1430">
    <property type="match status" value="1"/>
</dbReference>
<dbReference type="SUPFAM" id="SSF47576">
    <property type="entry name" value="Calponin-homology domain, CH-domain"/>
    <property type="match status" value="1"/>
</dbReference>
<dbReference type="Gene3D" id="1.10.418.10">
    <property type="entry name" value="Calponin-like domain"/>
    <property type="match status" value="1"/>
</dbReference>
<feature type="region of interest" description="Disordered" evidence="2">
    <location>
        <begin position="118"/>
        <end position="163"/>
    </location>
</feature>
<dbReference type="AlphaFoldDB" id="X6MI08"/>
<dbReference type="OrthoDB" id="7854775at2759"/>
<dbReference type="Proteomes" id="UP000023152">
    <property type="component" value="Unassembled WGS sequence"/>
</dbReference>
<feature type="compositionally biased region" description="Basic and acidic residues" evidence="2">
    <location>
        <begin position="152"/>
        <end position="163"/>
    </location>
</feature>
<reference evidence="4 5" key="1">
    <citation type="journal article" date="2013" name="Curr. Biol.">
        <title>The Genome of the Foraminiferan Reticulomyxa filosa.</title>
        <authorList>
            <person name="Glockner G."/>
            <person name="Hulsmann N."/>
            <person name="Schleicher M."/>
            <person name="Noegel A.A."/>
            <person name="Eichinger L."/>
            <person name="Gallinger C."/>
            <person name="Pawlowski J."/>
            <person name="Sierra R."/>
            <person name="Euteneuer U."/>
            <person name="Pillet L."/>
            <person name="Moustafa A."/>
            <person name="Platzer M."/>
            <person name="Groth M."/>
            <person name="Szafranski K."/>
            <person name="Schliwa M."/>
        </authorList>
    </citation>
    <scope>NUCLEOTIDE SEQUENCE [LARGE SCALE GENOMIC DNA]</scope>
</reference>
<name>X6MI08_RETFI</name>
<evidence type="ECO:0000313" key="5">
    <source>
        <dbReference type="Proteomes" id="UP000023152"/>
    </source>
</evidence>
<dbReference type="InterPro" id="IPR027328">
    <property type="entry name" value="MAPRE"/>
</dbReference>
<dbReference type="GO" id="GO:0008017">
    <property type="term" value="F:microtubule binding"/>
    <property type="evidence" value="ECO:0007669"/>
    <property type="project" value="InterPro"/>
</dbReference>
<sequence length="278" mass="32478">NAKNVLLTWINSRLEVNVQTIKEMKTGALYCNLFGMFYPGDIRTRDVEFNCVTEEDSKKNWEILQEAFQNVMIHRDIPINELIQGHENEHLQFLKWAYKYFSNKEAICTAVQIRSNSKGGKNFHRSSENNSIESIGPQDNFTEVPESNISQKDAKINEDDDAKNDSTDIVERLKNSLNTADQRYNKAKKELTRLHKERKLFLSKFAEITVICREYQDQKSDLVTKINKVAYYIFAFVFNFCVEGHLCQYKMKSEKKSAYAILIFLTKMRLQLKLNNLS</sequence>
<dbReference type="InterPro" id="IPR001715">
    <property type="entry name" value="CH_dom"/>
</dbReference>
<dbReference type="EMBL" id="ASPP01020693">
    <property type="protein sequence ID" value="ETO13291.1"/>
    <property type="molecule type" value="Genomic_DNA"/>
</dbReference>
<keyword evidence="5" id="KW-1185">Reference proteome</keyword>
<feature type="coiled-coil region" evidence="1">
    <location>
        <begin position="170"/>
        <end position="197"/>
    </location>
</feature>
<evidence type="ECO:0000256" key="2">
    <source>
        <dbReference type="SAM" id="MobiDB-lite"/>
    </source>
</evidence>
<accession>X6MI08</accession>